<keyword evidence="3" id="KW-0503">Monooxygenase</keyword>
<reference evidence="5" key="2">
    <citation type="submission" date="2023-05" db="EMBL/GenBank/DDBJ databases">
        <authorList>
            <consortium name="Lawrence Berkeley National Laboratory"/>
            <person name="Steindorff A."/>
            <person name="Hensen N."/>
            <person name="Bonometti L."/>
            <person name="Westerberg I."/>
            <person name="Brannstrom I.O."/>
            <person name="Guillou S."/>
            <person name="Cros-Aarteil S."/>
            <person name="Calhoun S."/>
            <person name="Haridas S."/>
            <person name="Kuo A."/>
            <person name="Mondo S."/>
            <person name="Pangilinan J."/>
            <person name="Riley R."/>
            <person name="Labutti K."/>
            <person name="Andreopoulos B."/>
            <person name="Lipzen A."/>
            <person name="Chen C."/>
            <person name="Yanf M."/>
            <person name="Daum C."/>
            <person name="Ng V."/>
            <person name="Clum A."/>
            <person name="Ohm R."/>
            <person name="Martin F."/>
            <person name="Silar P."/>
            <person name="Natvig D."/>
            <person name="Lalanne C."/>
            <person name="Gautier V."/>
            <person name="Ament-Velasquez S.L."/>
            <person name="Kruys A."/>
            <person name="Hutchinson M.I."/>
            <person name="Powell A.J."/>
            <person name="Barry K."/>
            <person name="Miller A.N."/>
            <person name="Grigoriev I.V."/>
            <person name="Debuchy R."/>
            <person name="Gladieux P."/>
            <person name="Thoren M.H."/>
            <person name="Johannesson H."/>
        </authorList>
    </citation>
    <scope>NUCLEOTIDE SEQUENCE</scope>
    <source>
        <strain evidence="5">CBS 508.74</strain>
    </source>
</reference>
<keyword evidence="6" id="KW-1185">Reference proteome</keyword>
<organism evidence="5 6">
    <name type="scientific">Canariomyces notabilis</name>
    <dbReference type="NCBI Taxonomy" id="2074819"/>
    <lineage>
        <taxon>Eukaryota</taxon>
        <taxon>Fungi</taxon>
        <taxon>Dikarya</taxon>
        <taxon>Ascomycota</taxon>
        <taxon>Pezizomycotina</taxon>
        <taxon>Sordariomycetes</taxon>
        <taxon>Sordariomycetidae</taxon>
        <taxon>Sordariales</taxon>
        <taxon>Chaetomiaceae</taxon>
        <taxon>Canariomyces</taxon>
    </lineage>
</organism>
<accession>A0AAN6QGL5</accession>
<dbReference type="GO" id="GO:0004497">
    <property type="term" value="F:monooxygenase activity"/>
    <property type="evidence" value="ECO:0007669"/>
    <property type="project" value="UniProtKB-KW"/>
</dbReference>
<dbReference type="PANTHER" id="PTHR13789">
    <property type="entry name" value="MONOOXYGENASE"/>
    <property type="match status" value="1"/>
</dbReference>
<dbReference type="SUPFAM" id="SSF51905">
    <property type="entry name" value="FAD/NAD(P)-binding domain"/>
    <property type="match status" value="1"/>
</dbReference>
<keyword evidence="2" id="KW-0560">Oxidoreductase</keyword>
<evidence type="ECO:0000313" key="5">
    <source>
        <dbReference type="EMBL" id="KAK4107041.1"/>
    </source>
</evidence>
<dbReference type="EMBL" id="MU853385">
    <property type="protein sequence ID" value="KAK4107041.1"/>
    <property type="molecule type" value="Genomic_DNA"/>
</dbReference>
<comment type="similarity">
    <text evidence="1">Belongs to the paxM FAD-dependent monooxygenase family.</text>
</comment>
<dbReference type="GeneID" id="89937437"/>
<evidence type="ECO:0000256" key="4">
    <source>
        <dbReference type="SAM" id="Phobius"/>
    </source>
</evidence>
<evidence type="ECO:0000256" key="1">
    <source>
        <dbReference type="ARBA" id="ARBA00007992"/>
    </source>
</evidence>
<evidence type="ECO:0000313" key="6">
    <source>
        <dbReference type="Proteomes" id="UP001302812"/>
    </source>
</evidence>
<feature type="transmembrane region" description="Helical" evidence="4">
    <location>
        <begin position="6"/>
        <end position="26"/>
    </location>
</feature>
<evidence type="ECO:0008006" key="7">
    <source>
        <dbReference type="Google" id="ProtNLM"/>
    </source>
</evidence>
<evidence type="ECO:0000256" key="2">
    <source>
        <dbReference type="ARBA" id="ARBA00023002"/>
    </source>
</evidence>
<dbReference type="Gene3D" id="3.50.50.60">
    <property type="entry name" value="FAD/NAD(P)-binding domain"/>
    <property type="match status" value="1"/>
</dbReference>
<dbReference type="RefSeq" id="XP_064664611.1">
    <property type="nucleotide sequence ID" value="XM_064813312.1"/>
</dbReference>
<keyword evidence="4" id="KW-0812">Transmembrane</keyword>
<gene>
    <name evidence="5" type="ORF">N656DRAFT_764125</name>
</gene>
<keyword evidence="4" id="KW-0472">Membrane</keyword>
<dbReference type="InterPro" id="IPR050493">
    <property type="entry name" value="FAD-dep_Monooxygenase_BioMet"/>
</dbReference>
<reference evidence="5" key="1">
    <citation type="journal article" date="2023" name="Mol. Phylogenet. Evol.">
        <title>Genome-scale phylogeny and comparative genomics of the fungal order Sordariales.</title>
        <authorList>
            <person name="Hensen N."/>
            <person name="Bonometti L."/>
            <person name="Westerberg I."/>
            <person name="Brannstrom I.O."/>
            <person name="Guillou S."/>
            <person name="Cros-Aarteil S."/>
            <person name="Calhoun S."/>
            <person name="Haridas S."/>
            <person name="Kuo A."/>
            <person name="Mondo S."/>
            <person name="Pangilinan J."/>
            <person name="Riley R."/>
            <person name="LaButti K."/>
            <person name="Andreopoulos B."/>
            <person name="Lipzen A."/>
            <person name="Chen C."/>
            <person name="Yan M."/>
            <person name="Daum C."/>
            <person name="Ng V."/>
            <person name="Clum A."/>
            <person name="Steindorff A."/>
            <person name="Ohm R.A."/>
            <person name="Martin F."/>
            <person name="Silar P."/>
            <person name="Natvig D.O."/>
            <person name="Lalanne C."/>
            <person name="Gautier V."/>
            <person name="Ament-Velasquez S.L."/>
            <person name="Kruys A."/>
            <person name="Hutchinson M.I."/>
            <person name="Powell A.J."/>
            <person name="Barry K."/>
            <person name="Miller A.N."/>
            <person name="Grigoriev I.V."/>
            <person name="Debuchy R."/>
            <person name="Gladieux P."/>
            <person name="Hiltunen Thoren M."/>
            <person name="Johannesson H."/>
        </authorList>
    </citation>
    <scope>NUCLEOTIDE SEQUENCE</scope>
    <source>
        <strain evidence="5">CBS 508.74</strain>
    </source>
</reference>
<sequence>MADVRDLRIVVIGAGMGGLGTALAFARKGFKDIRVFETASNLGFVGAGIQIPPNVVRVLSHLGCWESIAKEATIVRGTSIRGKPPAKNLV</sequence>
<dbReference type="AlphaFoldDB" id="A0AAN6QGL5"/>
<comment type="caution">
    <text evidence="5">The sequence shown here is derived from an EMBL/GenBank/DDBJ whole genome shotgun (WGS) entry which is preliminary data.</text>
</comment>
<evidence type="ECO:0000256" key="3">
    <source>
        <dbReference type="ARBA" id="ARBA00023033"/>
    </source>
</evidence>
<protein>
    <recommendedName>
        <fullName evidence="7">FAD-binding domain-containing protein</fullName>
    </recommendedName>
</protein>
<keyword evidence="4" id="KW-1133">Transmembrane helix</keyword>
<dbReference type="InterPro" id="IPR036188">
    <property type="entry name" value="FAD/NAD-bd_sf"/>
</dbReference>
<dbReference type="Proteomes" id="UP001302812">
    <property type="component" value="Unassembled WGS sequence"/>
</dbReference>
<dbReference type="Pfam" id="PF13450">
    <property type="entry name" value="NAD_binding_8"/>
    <property type="match status" value="1"/>
</dbReference>
<proteinExistence type="inferred from homology"/>
<dbReference type="PANTHER" id="PTHR13789:SF147">
    <property type="entry name" value="PUTATIVE (AFU_ORTHOLOGUE AFUA_2G01950)-RELATED"/>
    <property type="match status" value="1"/>
</dbReference>
<name>A0AAN6QGL5_9PEZI</name>
<dbReference type="Gene3D" id="3.30.9.30">
    <property type="match status" value="1"/>
</dbReference>